<organism evidence="3 4">
    <name type="scientific">Toxocara canis</name>
    <name type="common">Canine roundworm</name>
    <dbReference type="NCBI Taxonomy" id="6265"/>
    <lineage>
        <taxon>Eukaryota</taxon>
        <taxon>Metazoa</taxon>
        <taxon>Ecdysozoa</taxon>
        <taxon>Nematoda</taxon>
        <taxon>Chromadorea</taxon>
        <taxon>Rhabditida</taxon>
        <taxon>Spirurina</taxon>
        <taxon>Ascaridomorpha</taxon>
        <taxon>Ascaridoidea</taxon>
        <taxon>Toxocaridae</taxon>
        <taxon>Toxocara</taxon>
    </lineage>
</organism>
<evidence type="ECO:0000256" key="1">
    <source>
        <dbReference type="ARBA" id="ARBA00010343"/>
    </source>
</evidence>
<evidence type="ECO:0000313" key="4">
    <source>
        <dbReference type="WBParaSite" id="TCNE_0001539701-mRNA-1"/>
    </source>
</evidence>
<dbReference type="Proteomes" id="UP000050794">
    <property type="component" value="Unassembled WGS sequence"/>
</dbReference>
<dbReference type="GO" id="GO:0046982">
    <property type="term" value="F:protein heterodimerization activity"/>
    <property type="evidence" value="ECO:0007669"/>
    <property type="project" value="InterPro"/>
</dbReference>
<dbReference type="AlphaFoldDB" id="A0A183V3S6"/>
<dbReference type="WBParaSite" id="TCNE_0001539701-mRNA-1">
    <property type="protein sequence ID" value="TCNE_0001539701-mRNA-1"/>
    <property type="gene ID" value="TCNE_0001539701"/>
</dbReference>
<sequence>MFKIALVHLPEDSDDLNNEVTLSVEKSFGGKAPSRQLVTKPAHINTTGGVKKPSRYRPRTVALHELRRCQKSTELMIRKLFQRFMQEIAHEFRSDPRFQWAAVGEMQWRPAMFIALIGERERKKSRVI</sequence>
<dbReference type="GO" id="GO:0030527">
    <property type="term" value="F:structural constituent of chromatin"/>
    <property type="evidence" value="ECO:0007669"/>
    <property type="project" value="InterPro"/>
</dbReference>
<evidence type="ECO:0000313" key="2">
    <source>
        <dbReference type="EMBL" id="VDM46717.1"/>
    </source>
</evidence>
<dbReference type="GO" id="GO:0003677">
    <property type="term" value="F:DNA binding"/>
    <property type="evidence" value="ECO:0007669"/>
    <property type="project" value="InterPro"/>
</dbReference>
<dbReference type="Gene3D" id="1.10.20.10">
    <property type="entry name" value="Histone, subunit A"/>
    <property type="match status" value="1"/>
</dbReference>
<reference evidence="4" key="1">
    <citation type="submission" date="2016-06" db="UniProtKB">
        <authorList>
            <consortium name="WormBaseParasite"/>
        </authorList>
    </citation>
    <scope>IDENTIFICATION</scope>
</reference>
<dbReference type="PANTHER" id="PTHR11426">
    <property type="entry name" value="HISTONE H3"/>
    <property type="match status" value="1"/>
</dbReference>
<accession>A0A183V3S6</accession>
<name>A0A183V3S6_TOXCA</name>
<reference evidence="2 3" key="2">
    <citation type="submission" date="2018-11" db="EMBL/GenBank/DDBJ databases">
        <authorList>
            <consortium name="Pathogen Informatics"/>
        </authorList>
    </citation>
    <scope>NUCLEOTIDE SEQUENCE [LARGE SCALE GENOMIC DNA]</scope>
</reference>
<dbReference type="GO" id="GO:0000786">
    <property type="term" value="C:nucleosome"/>
    <property type="evidence" value="ECO:0007669"/>
    <property type="project" value="InterPro"/>
</dbReference>
<evidence type="ECO:0000313" key="3">
    <source>
        <dbReference type="Proteomes" id="UP000050794"/>
    </source>
</evidence>
<dbReference type="SMART" id="SM00428">
    <property type="entry name" value="H3"/>
    <property type="match status" value="1"/>
</dbReference>
<dbReference type="PRINTS" id="PR00622">
    <property type="entry name" value="HISTONEH3"/>
</dbReference>
<protein>
    <submittedName>
        <fullName evidence="4">Histone domain-containing protein</fullName>
    </submittedName>
</protein>
<dbReference type="InterPro" id="IPR009072">
    <property type="entry name" value="Histone-fold"/>
</dbReference>
<dbReference type="SUPFAM" id="SSF47113">
    <property type="entry name" value="Histone-fold"/>
    <property type="match status" value="1"/>
</dbReference>
<comment type="similarity">
    <text evidence="1">Belongs to the histone H3 family.</text>
</comment>
<gene>
    <name evidence="2" type="ORF">TCNE_LOCUS15396</name>
</gene>
<keyword evidence="3" id="KW-1185">Reference proteome</keyword>
<dbReference type="InterPro" id="IPR000164">
    <property type="entry name" value="Histone_H3/CENP-A"/>
</dbReference>
<proteinExistence type="inferred from homology"/>
<dbReference type="EMBL" id="UYWY01022832">
    <property type="protein sequence ID" value="VDM46717.1"/>
    <property type="molecule type" value="Genomic_DNA"/>
</dbReference>